<evidence type="ECO:0000313" key="8">
    <source>
        <dbReference type="EMBL" id="RPB26332.1"/>
    </source>
</evidence>
<dbReference type="STRING" id="1051890.A0A3N4LYX0"/>
<evidence type="ECO:0000256" key="4">
    <source>
        <dbReference type="ARBA" id="ARBA00022989"/>
    </source>
</evidence>
<evidence type="ECO:0000256" key="3">
    <source>
        <dbReference type="ARBA" id="ARBA00022692"/>
    </source>
</evidence>
<feature type="transmembrane region" description="Helical" evidence="6">
    <location>
        <begin position="376"/>
        <end position="398"/>
    </location>
</feature>
<dbReference type="GO" id="GO:0022857">
    <property type="term" value="F:transmembrane transporter activity"/>
    <property type="evidence" value="ECO:0007669"/>
    <property type="project" value="InterPro"/>
</dbReference>
<evidence type="ECO:0000256" key="6">
    <source>
        <dbReference type="SAM" id="Phobius"/>
    </source>
</evidence>
<feature type="transmembrane region" description="Helical" evidence="6">
    <location>
        <begin position="289"/>
        <end position="306"/>
    </location>
</feature>
<proteinExistence type="predicted"/>
<keyword evidence="9" id="KW-1185">Reference proteome</keyword>
<gene>
    <name evidence="8" type="ORF">L211DRAFT_856406</name>
</gene>
<keyword evidence="2" id="KW-0813">Transport</keyword>
<dbReference type="InterPro" id="IPR011701">
    <property type="entry name" value="MFS"/>
</dbReference>
<comment type="subcellular location">
    <subcellularLocation>
        <location evidence="1">Membrane</location>
        <topology evidence="1">Multi-pass membrane protein</topology>
    </subcellularLocation>
</comment>
<evidence type="ECO:0000313" key="9">
    <source>
        <dbReference type="Proteomes" id="UP000267821"/>
    </source>
</evidence>
<feature type="transmembrane region" description="Helical" evidence="6">
    <location>
        <begin position="22"/>
        <end position="45"/>
    </location>
</feature>
<feature type="transmembrane region" description="Helical" evidence="6">
    <location>
        <begin position="176"/>
        <end position="197"/>
    </location>
</feature>
<dbReference type="PANTHER" id="PTHR23504">
    <property type="entry name" value="MAJOR FACILITATOR SUPERFAMILY DOMAIN-CONTAINING PROTEIN 10"/>
    <property type="match status" value="1"/>
</dbReference>
<evidence type="ECO:0000256" key="1">
    <source>
        <dbReference type="ARBA" id="ARBA00004141"/>
    </source>
</evidence>
<feature type="transmembrane region" description="Helical" evidence="6">
    <location>
        <begin position="252"/>
        <end position="269"/>
    </location>
</feature>
<dbReference type="InterPro" id="IPR001958">
    <property type="entry name" value="Tet-R_TetA/multi-R_MdtG-like"/>
</dbReference>
<evidence type="ECO:0000256" key="5">
    <source>
        <dbReference type="ARBA" id="ARBA00023136"/>
    </source>
</evidence>
<dbReference type="Proteomes" id="UP000267821">
    <property type="component" value="Unassembled WGS sequence"/>
</dbReference>
<name>A0A3N4LYX0_9PEZI</name>
<protein>
    <submittedName>
        <fullName evidence="8">MFS general substrate transporter</fullName>
    </submittedName>
</protein>
<organism evidence="8 9">
    <name type="scientific">Terfezia boudieri ATCC MYA-4762</name>
    <dbReference type="NCBI Taxonomy" id="1051890"/>
    <lineage>
        <taxon>Eukaryota</taxon>
        <taxon>Fungi</taxon>
        <taxon>Dikarya</taxon>
        <taxon>Ascomycota</taxon>
        <taxon>Pezizomycotina</taxon>
        <taxon>Pezizomycetes</taxon>
        <taxon>Pezizales</taxon>
        <taxon>Pezizaceae</taxon>
        <taxon>Terfezia</taxon>
    </lineage>
</organism>
<keyword evidence="4 6" id="KW-1133">Transmembrane helix</keyword>
<dbReference type="Pfam" id="PF07690">
    <property type="entry name" value="MFS_1"/>
    <property type="match status" value="1"/>
</dbReference>
<dbReference type="InterPro" id="IPR036259">
    <property type="entry name" value="MFS_trans_sf"/>
</dbReference>
<feature type="transmembrane region" description="Helical" evidence="6">
    <location>
        <begin position="313"/>
        <end position="333"/>
    </location>
</feature>
<feature type="transmembrane region" description="Helical" evidence="6">
    <location>
        <begin position="404"/>
        <end position="423"/>
    </location>
</feature>
<keyword evidence="3 6" id="KW-0812">Transmembrane</keyword>
<dbReference type="OrthoDB" id="196650at2759"/>
<keyword evidence="5 6" id="KW-0472">Membrane</keyword>
<dbReference type="PANTHER" id="PTHR23504:SF31">
    <property type="entry name" value="MAJOR FACILITATOR SUPERFAMILY DOMAIN-CONTAINING PROTEIN 10"/>
    <property type="match status" value="1"/>
</dbReference>
<dbReference type="AlphaFoldDB" id="A0A3N4LYX0"/>
<reference evidence="8 9" key="1">
    <citation type="journal article" date="2018" name="Nat. Ecol. Evol.">
        <title>Pezizomycetes genomes reveal the molecular basis of ectomycorrhizal truffle lifestyle.</title>
        <authorList>
            <person name="Murat C."/>
            <person name="Payen T."/>
            <person name="Noel B."/>
            <person name="Kuo A."/>
            <person name="Morin E."/>
            <person name="Chen J."/>
            <person name="Kohler A."/>
            <person name="Krizsan K."/>
            <person name="Balestrini R."/>
            <person name="Da Silva C."/>
            <person name="Montanini B."/>
            <person name="Hainaut M."/>
            <person name="Levati E."/>
            <person name="Barry K.W."/>
            <person name="Belfiori B."/>
            <person name="Cichocki N."/>
            <person name="Clum A."/>
            <person name="Dockter R.B."/>
            <person name="Fauchery L."/>
            <person name="Guy J."/>
            <person name="Iotti M."/>
            <person name="Le Tacon F."/>
            <person name="Lindquist E.A."/>
            <person name="Lipzen A."/>
            <person name="Malagnac F."/>
            <person name="Mello A."/>
            <person name="Molinier V."/>
            <person name="Miyauchi S."/>
            <person name="Poulain J."/>
            <person name="Riccioni C."/>
            <person name="Rubini A."/>
            <person name="Sitrit Y."/>
            <person name="Splivallo R."/>
            <person name="Traeger S."/>
            <person name="Wang M."/>
            <person name="Zifcakova L."/>
            <person name="Wipf D."/>
            <person name="Zambonelli A."/>
            <person name="Paolocci F."/>
            <person name="Nowrousian M."/>
            <person name="Ottonello S."/>
            <person name="Baldrian P."/>
            <person name="Spatafora J.W."/>
            <person name="Henrissat B."/>
            <person name="Nagy L.G."/>
            <person name="Aury J.M."/>
            <person name="Wincker P."/>
            <person name="Grigoriev I.V."/>
            <person name="Bonfante P."/>
            <person name="Martin F.M."/>
        </authorList>
    </citation>
    <scope>NUCLEOTIDE SEQUENCE [LARGE SCALE GENOMIC DNA]</scope>
    <source>
        <strain evidence="8 9">ATCC MYA-4762</strain>
    </source>
</reference>
<evidence type="ECO:0000259" key="7">
    <source>
        <dbReference type="PROSITE" id="PS50850"/>
    </source>
</evidence>
<evidence type="ECO:0000256" key="2">
    <source>
        <dbReference type="ARBA" id="ARBA00022448"/>
    </source>
</evidence>
<feature type="domain" description="Major facilitator superfamily (MFS) profile" evidence="7">
    <location>
        <begin position="23"/>
        <end position="427"/>
    </location>
</feature>
<feature type="transmembrane region" description="Helical" evidence="6">
    <location>
        <begin position="119"/>
        <end position="140"/>
    </location>
</feature>
<dbReference type="PRINTS" id="PR01035">
    <property type="entry name" value="TCRTETA"/>
</dbReference>
<feature type="transmembrane region" description="Helical" evidence="6">
    <location>
        <begin position="85"/>
        <end position="107"/>
    </location>
</feature>
<feature type="transmembrane region" description="Helical" evidence="6">
    <location>
        <begin position="339"/>
        <end position="364"/>
    </location>
</feature>
<feature type="transmembrane region" description="Helical" evidence="6">
    <location>
        <begin position="209"/>
        <end position="231"/>
    </location>
</feature>
<dbReference type="PROSITE" id="PS50850">
    <property type="entry name" value="MFS"/>
    <property type="match status" value="1"/>
</dbReference>
<dbReference type="SUPFAM" id="SSF103473">
    <property type="entry name" value="MFS general substrate transporter"/>
    <property type="match status" value="1"/>
</dbReference>
<sequence>MAEGSRSAASKDEVKAAAFAKYVVRILFISLVLDLLSFTMILPLFPRLLNFYRDQPNNVMLNSVLKYLNSYKAAFARPISARFDVVLLGGAMGSLFSLLQAFASPIIGSLSDKFGRRTALLYSMLGNILSVALWVVAYNFPVFITSRVVGGLSEGNVQLALAIATDVSTPETRGSALALVGIAFSVAFTFGPMIGAYLSQQTFSTANPFAAAATFSLGLLLLETAFLYAKLPETRPLQSKKQGEAKTSTKGLGMLSLIHFFFLFIFSGMEFSLPFTTFDLFNYSSKDNGRLLGFVGLLAAVLQGGFTRRVPPLTVVKTGLFSAAVSFFLLGHTDCQKGLYLAAAFLAVTSATVVTGLTALTSMLGGEKERGKMLGGFRAAGQVGRALGPIVFCTFYWWAGRELAYFTGGVGMLLVAGLFWLSIKDSEKLVEEKKKQ</sequence>
<dbReference type="Gene3D" id="1.20.1250.20">
    <property type="entry name" value="MFS general substrate transporter like domains"/>
    <property type="match status" value="1"/>
</dbReference>
<dbReference type="InterPro" id="IPR020846">
    <property type="entry name" value="MFS_dom"/>
</dbReference>
<dbReference type="GO" id="GO:0016020">
    <property type="term" value="C:membrane"/>
    <property type="evidence" value="ECO:0007669"/>
    <property type="project" value="UniProtKB-SubCell"/>
</dbReference>
<dbReference type="EMBL" id="ML121535">
    <property type="protein sequence ID" value="RPB26332.1"/>
    <property type="molecule type" value="Genomic_DNA"/>
</dbReference>
<accession>A0A3N4LYX0</accession>
<dbReference type="InParanoid" id="A0A3N4LYX0"/>